<proteinExistence type="predicted"/>
<keyword evidence="3" id="KW-1185">Reference proteome</keyword>
<organism evidence="2 3">
    <name type="scientific">Lentinula raphanica</name>
    <dbReference type="NCBI Taxonomy" id="153919"/>
    <lineage>
        <taxon>Eukaryota</taxon>
        <taxon>Fungi</taxon>
        <taxon>Dikarya</taxon>
        <taxon>Basidiomycota</taxon>
        <taxon>Agaricomycotina</taxon>
        <taxon>Agaricomycetes</taxon>
        <taxon>Agaricomycetidae</taxon>
        <taxon>Agaricales</taxon>
        <taxon>Marasmiineae</taxon>
        <taxon>Omphalotaceae</taxon>
        <taxon>Lentinula</taxon>
    </lineage>
</organism>
<sequence length="212" mass="23085">MRFGGTSPASTIFILLLRVVNTDALQHSSTQAGSSANQSIGIQYSVGNETFPELPGHPLTRRSAISVSFRKGQKLSAKEISTKQEQVRDSVQKFLISAQSQLHTAGWIINWENNPSPSVKPGKDKIMFDFTGPAACTNSKAPSTVPMVIDRRRDGESSGAAGNLKRENRARLLRTRTRAVSENVNDGCSGFVLGNAGELRDNRNEVIYPVKN</sequence>
<comment type="caution">
    <text evidence="2">The sequence shown here is derived from an EMBL/GenBank/DDBJ whole genome shotgun (WGS) entry which is preliminary data.</text>
</comment>
<evidence type="ECO:0000256" key="1">
    <source>
        <dbReference type="SAM" id="SignalP"/>
    </source>
</evidence>
<feature type="chain" id="PRO_5041276499" evidence="1">
    <location>
        <begin position="25"/>
        <end position="212"/>
    </location>
</feature>
<dbReference type="AlphaFoldDB" id="A0AA38P2G4"/>
<gene>
    <name evidence="2" type="ORF">F5878DRAFT_328497</name>
</gene>
<name>A0AA38P2G4_9AGAR</name>
<feature type="signal peptide" evidence="1">
    <location>
        <begin position="1"/>
        <end position="24"/>
    </location>
</feature>
<keyword evidence="1" id="KW-0732">Signal</keyword>
<dbReference type="EMBL" id="MU806450">
    <property type="protein sequence ID" value="KAJ3835070.1"/>
    <property type="molecule type" value="Genomic_DNA"/>
</dbReference>
<dbReference type="Proteomes" id="UP001163846">
    <property type="component" value="Unassembled WGS sequence"/>
</dbReference>
<accession>A0AA38P2G4</accession>
<protein>
    <submittedName>
        <fullName evidence="2">Uncharacterized protein</fullName>
    </submittedName>
</protein>
<reference evidence="2" key="1">
    <citation type="submission" date="2022-08" db="EMBL/GenBank/DDBJ databases">
        <authorList>
            <consortium name="DOE Joint Genome Institute"/>
            <person name="Min B."/>
            <person name="Riley R."/>
            <person name="Sierra-Patev S."/>
            <person name="Naranjo-Ortiz M."/>
            <person name="Looney B."/>
            <person name="Konkel Z."/>
            <person name="Slot J.C."/>
            <person name="Sakamoto Y."/>
            <person name="Steenwyk J.L."/>
            <person name="Rokas A."/>
            <person name="Carro J."/>
            <person name="Camarero S."/>
            <person name="Ferreira P."/>
            <person name="Molpeceres G."/>
            <person name="Ruiz-Duenas F.J."/>
            <person name="Serrano A."/>
            <person name="Henrissat B."/>
            <person name="Drula E."/>
            <person name="Hughes K.W."/>
            <person name="Mata J.L."/>
            <person name="Ishikawa N.K."/>
            <person name="Vargas-Isla R."/>
            <person name="Ushijima S."/>
            <person name="Smith C.A."/>
            <person name="Ahrendt S."/>
            <person name="Andreopoulos W."/>
            <person name="He G."/>
            <person name="Labutti K."/>
            <person name="Lipzen A."/>
            <person name="Ng V."/>
            <person name="Sandor L."/>
            <person name="Barry K."/>
            <person name="Martinez A.T."/>
            <person name="Xiao Y."/>
            <person name="Gibbons J.G."/>
            <person name="Terashima K."/>
            <person name="Hibbett D.S."/>
            <person name="Grigoriev I.V."/>
        </authorList>
    </citation>
    <scope>NUCLEOTIDE SEQUENCE</scope>
    <source>
        <strain evidence="2">TFB9207</strain>
    </source>
</reference>
<evidence type="ECO:0000313" key="3">
    <source>
        <dbReference type="Proteomes" id="UP001163846"/>
    </source>
</evidence>
<evidence type="ECO:0000313" key="2">
    <source>
        <dbReference type="EMBL" id="KAJ3835070.1"/>
    </source>
</evidence>